<dbReference type="Proteomes" id="UP000441162">
    <property type="component" value="Unassembled WGS sequence"/>
</dbReference>
<evidence type="ECO:0000313" key="6">
    <source>
        <dbReference type="EMBL" id="MDU0271013.1"/>
    </source>
</evidence>
<evidence type="ECO:0000313" key="4">
    <source>
        <dbReference type="EMBL" id="KAA5400692.1"/>
    </source>
</evidence>
<dbReference type="RefSeq" id="WP_007845573.1">
    <property type="nucleotide sequence ID" value="NZ_BAABYF010000001.1"/>
</dbReference>
<evidence type="ECO:0000313" key="9">
    <source>
        <dbReference type="Proteomes" id="UP000347681"/>
    </source>
</evidence>
<proteinExistence type="predicted"/>
<dbReference type="EMBL" id="JAWDEV010000010">
    <property type="protein sequence ID" value="MDU0271013.1"/>
    <property type="molecule type" value="Genomic_DNA"/>
</dbReference>
<reference evidence="6" key="4">
    <citation type="submission" date="2023-10" db="EMBL/GenBank/DDBJ databases">
        <title>Genome of Potential pathogenic bacteria in Crohn's disease.</title>
        <authorList>
            <person name="Rodriguez-Palacios A."/>
        </authorList>
    </citation>
    <scope>NUCLEOTIDE SEQUENCE</scope>
    <source>
        <strain evidence="6">CavFT-hAR62</strain>
    </source>
</reference>
<dbReference type="Proteomes" id="UP000347681">
    <property type="component" value="Unassembled WGS sequence"/>
</dbReference>
<dbReference type="KEGG" id="bdo:EL88_03560"/>
<evidence type="ECO:0000313" key="5">
    <source>
        <dbReference type="EMBL" id="KAA5403082.1"/>
    </source>
</evidence>
<dbReference type="AlphaFoldDB" id="A0A076IMI8"/>
<evidence type="ECO:0000313" key="11">
    <source>
        <dbReference type="Proteomes" id="UP000481616"/>
    </source>
</evidence>
<dbReference type="Proteomes" id="UP001055104">
    <property type="component" value="Unassembled WGS sequence"/>
</dbReference>
<evidence type="ECO:0000313" key="8">
    <source>
        <dbReference type="Proteomes" id="UP000283678"/>
    </source>
</evidence>
<accession>A0A076IMI8</accession>
<dbReference type="EMBL" id="VVYY01000001">
    <property type="protein sequence ID" value="KAA5400692.1"/>
    <property type="molecule type" value="Genomic_DNA"/>
</dbReference>
<protein>
    <recommendedName>
        <fullName evidence="1">HTH cro/C1-type domain-containing protein</fullName>
    </recommendedName>
</protein>
<dbReference type="EMBL" id="QRZL01000016">
    <property type="protein sequence ID" value="RGV73928.1"/>
    <property type="molecule type" value="Genomic_DNA"/>
</dbReference>
<dbReference type="EMBL" id="BQOB01000001">
    <property type="protein sequence ID" value="GKH81570.1"/>
    <property type="molecule type" value="Genomic_DNA"/>
</dbReference>
<evidence type="ECO:0000259" key="1">
    <source>
        <dbReference type="PROSITE" id="PS50943"/>
    </source>
</evidence>
<gene>
    <name evidence="2" type="ORF">CE91St7_24540</name>
    <name evidence="7" type="ORF">DWW04_15145</name>
    <name evidence="5" type="ORF">F2Y51_16845</name>
    <name evidence="4" type="ORF">F2Y58_00510</name>
    <name evidence="3" type="ORF">F2Y61_03665</name>
    <name evidence="6" type="ORF">RVH45_14215</name>
</gene>
<sequence>MKNKIVNELITAMKARVPEKQNLAGYLADTLCMGKEAVYRRLRGEVSFTLEEVALISRRLGISIDQIIGNHLSDRVTFDLNLLKSSDSMEGYYEIIHRYLQIFDYVKKDETTEVYTASNLLPFTLYSEYEYLSKFRLCRWIYQNGEIKTPNSLRDMQVEDRIVSAHKKLCESVKKCRKTHFIWDTNIFYSFVKEIKYFAVLKLITDDDVLHLKTELYQLLAMMEELSVTGEFSEGGKVCFYLSNIHFEATYSYIEKRDFQISLLRVYSINSMDSQSFYICRMQCNWIQSLKRHSILISESGEMQRMDFLQKQQAIIDSL</sequence>
<dbReference type="Proteomes" id="UP000283678">
    <property type="component" value="Unassembled WGS sequence"/>
</dbReference>
<dbReference type="EMBL" id="VVZB01000001">
    <property type="protein sequence ID" value="KAA5386910.1"/>
    <property type="molecule type" value="Genomic_DNA"/>
</dbReference>
<comment type="caution">
    <text evidence="3">The sequence shown here is derived from an EMBL/GenBank/DDBJ whole genome shotgun (WGS) entry which is preliminary data.</text>
</comment>
<dbReference type="InterPro" id="IPR001387">
    <property type="entry name" value="Cro/C1-type_HTH"/>
</dbReference>
<organism evidence="3 9">
    <name type="scientific">Phocaeicola dorei</name>
    <dbReference type="NCBI Taxonomy" id="357276"/>
    <lineage>
        <taxon>Bacteria</taxon>
        <taxon>Pseudomonadati</taxon>
        <taxon>Bacteroidota</taxon>
        <taxon>Bacteroidia</taxon>
        <taxon>Bacteroidales</taxon>
        <taxon>Bacteroidaceae</taxon>
        <taxon>Phocaeicola</taxon>
    </lineage>
</organism>
<reference evidence="2" key="3">
    <citation type="submission" date="2022-01" db="EMBL/GenBank/DDBJ databases">
        <title>Novel bile acid biosynthetic pathways are enriched in the microbiome of centenarians.</title>
        <authorList>
            <person name="Sato Y."/>
            <person name="Atarashi K."/>
            <person name="Plichta R.D."/>
            <person name="Arai Y."/>
            <person name="Sasajima S."/>
            <person name="Kearney M.S."/>
            <person name="Suda W."/>
            <person name="Takeshita K."/>
            <person name="Sasaki T."/>
            <person name="Okamoto S."/>
            <person name="Skelly N.A."/>
            <person name="Okamura Y."/>
            <person name="Vlamakis H."/>
            <person name="Li Y."/>
            <person name="Tanoue T."/>
            <person name="Takei H."/>
            <person name="Nittono H."/>
            <person name="Narushima S."/>
            <person name="Irie J."/>
            <person name="Itoh H."/>
            <person name="Moriya K."/>
            <person name="Sugiura Y."/>
            <person name="Suematsu M."/>
            <person name="Moritoki N."/>
            <person name="Shibata S."/>
            <person name="Littman R.D."/>
            <person name="Fischbach A.M."/>
            <person name="Uwamino Y."/>
            <person name="Inoue T."/>
            <person name="Honda A."/>
            <person name="Hattori M."/>
            <person name="Murai T."/>
            <person name="Xavier J.R."/>
            <person name="Hirose N."/>
            <person name="Honda K."/>
        </authorList>
    </citation>
    <scope>NUCLEOTIDE SEQUENCE</scope>
    <source>
        <strain evidence="2">CE91-St7</strain>
    </source>
</reference>
<feature type="domain" description="HTH cro/C1-type" evidence="1">
    <location>
        <begin position="27"/>
        <end position="67"/>
    </location>
</feature>
<dbReference type="Proteomes" id="UP000481616">
    <property type="component" value="Unassembled WGS sequence"/>
</dbReference>
<name>A0A076IMI8_9BACT</name>
<evidence type="ECO:0000313" key="7">
    <source>
        <dbReference type="EMBL" id="RGV73928.1"/>
    </source>
</evidence>
<evidence type="ECO:0000313" key="3">
    <source>
        <dbReference type="EMBL" id="KAA5386910.1"/>
    </source>
</evidence>
<dbReference type="eggNOG" id="ENOG502Z96G">
    <property type="taxonomic scope" value="Bacteria"/>
</dbReference>
<dbReference type="PROSITE" id="PS50943">
    <property type="entry name" value="HTH_CROC1"/>
    <property type="match status" value="1"/>
</dbReference>
<reference evidence="9 10" key="2">
    <citation type="journal article" date="2019" name="Nat. Med.">
        <title>A library of human gut bacterial isolates paired with longitudinal multiomics data enables mechanistic microbiome research.</title>
        <authorList>
            <person name="Poyet M."/>
            <person name="Groussin M."/>
            <person name="Gibbons S.M."/>
            <person name="Avila-Pacheco J."/>
            <person name="Jiang X."/>
            <person name="Kearney S.M."/>
            <person name="Perrotta A.R."/>
            <person name="Berdy B."/>
            <person name="Zhao S."/>
            <person name="Lieberman T.D."/>
            <person name="Swanson P.K."/>
            <person name="Smith M."/>
            <person name="Roesemann S."/>
            <person name="Alexander J.E."/>
            <person name="Rich S.A."/>
            <person name="Livny J."/>
            <person name="Vlamakis H."/>
            <person name="Clish C."/>
            <person name="Bullock K."/>
            <person name="Deik A."/>
            <person name="Scott J."/>
            <person name="Pierce K.A."/>
            <person name="Xavier R.J."/>
            <person name="Alm E.J."/>
        </authorList>
    </citation>
    <scope>NUCLEOTIDE SEQUENCE [LARGE SCALE GENOMIC DNA]</scope>
    <source>
        <strain evidence="4 11">BIOML-A1</strain>
        <strain evidence="5 10">BIOML-A4</strain>
        <strain evidence="3 9">BIOML-A5</strain>
    </source>
</reference>
<dbReference type="EMBL" id="VVZA01000017">
    <property type="protein sequence ID" value="KAA5403082.1"/>
    <property type="molecule type" value="Genomic_DNA"/>
</dbReference>
<reference evidence="7 8" key="1">
    <citation type="submission" date="2018-08" db="EMBL/GenBank/DDBJ databases">
        <title>A genome reference for cultivated species of the human gut microbiota.</title>
        <authorList>
            <person name="Zou Y."/>
            <person name="Xue W."/>
            <person name="Luo G."/>
        </authorList>
    </citation>
    <scope>NUCLEOTIDE SEQUENCE [LARGE SCALE GENOMIC DNA]</scope>
    <source>
        <strain evidence="7 8">AF14-1AC</strain>
    </source>
</reference>
<dbReference type="Proteomes" id="UP001181086">
    <property type="component" value="Unassembled WGS sequence"/>
</dbReference>
<evidence type="ECO:0000313" key="2">
    <source>
        <dbReference type="EMBL" id="GKH81570.1"/>
    </source>
</evidence>
<evidence type="ECO:0000313" key="10">
    <source>
        <dbReference type="Proteomes" id="UP000441162"/>
    </source>
</evidence>